<dbReference type="InterPro" id="IPR049945">
    <property type="entry name" value="AAA_22"/>
</dbReference>
<dbReference type="Proteomes" id="UP001231124">
    <property type="component" value="Unassembled WGS sequence"/>
</dbReference>
<sequence>MTGHPGDEALAWLASTLDPDEIARLRAVERAKACFLETDRDEDVAKKLRWLLRNLLMRADPSLPLGPGNRREARCVVVVGESGAGKTRLLRRTFHAHPAFPGYGIEGSGCTLVSVDVPSPCTLLQLGRRTLAALGYPLQREMKEHLIWERVRLKLRTTGTVVLHFDEVHNLLDAANSDDVCRIRKTLKALLVDPAWPVGLIVSGLPGIAEFLETLSLHALDDDGNVVPLDPPPADRETELRRRCRVVELTALVVPADLEMITMAVGDIAKAAGLELHPSFGNDVASRLAHAALYQLGTALELAAEAVEAALEPVDDEDEGILQDGMVARAAFAAAYRERTACGPDANPFLAAEWWRLDCKKVLRTKNEPDALPRLPRKPANRKR</sequence>
<evidence type="ECO:0000313" key="3">
    <source>
        <dbReference type="Proteomes" id="UP001231124"/>
    </source>
</evidence>
<dbReference type="Pfam" id="PF13401">
    <property type="entry name" value="AAA_22"/>
    <property type="match status" value="1"/>
</dbReference>
<dbReference type="InterPro" id="IPR027417">
    <property type="entry name" value="P-loop_NTPase"/>
</dbReference>
<name>A0ABU0HXJ2_9HYPH</name>
<keyword evidence="3" id="KW-1185">Reference proteome</keyword>
<protein>
    <recommendedName>
        <fullName evidence="1">ORC1/DEAH AAA+ ATPase domain-containing protein</fullName>
    </recommendedName>
</protein>
<dbReference type="SUPFAM" id="SSF52540">
    <property type="entry name" value="P-loop containing nucleoside triphosphate hydrolases"/>
    <property type="match status" value="1"/>
</dbReference>
<dbReference type="EMBL" id="JAUSVP010000003">
    <property type="protein sequence ID" value="MDQ0447069.1"/>
    <property type="molecule type" value="Genomic_DNA"/>
</dbReference>
<evidence type="ECO:0000259" key="1">
    <source>
        <dbReference type="Pfam" id="PF13401"/>
    </source>
</evidence>
<dbReference type="RefSeq" id="WP_238207684.1">
    <property type="nucleotide sequence ID" value="NZ_BPQE01000036.1"/>
</dbReference>
<feature type="domain" description="ORC1/DEAH AAA+ ATPase" evidence="1">
    <location>
        <begin position="71"/>
        <end position="210"/>
    </location>
</feature>
<comment type="caution">
    <text evidence="2">The sequence shown here is derived from an EMBL/GenBank/DDBJ whole genome shotgun (WGS) entry which is preliminary data.</text>
</comment>
<evidence type="ECO:0000313" key="2">
    <source>
        <dbReference type="EMBL" id="MDQ0447069.1"/>
    </source>
</evidence>
<accession>A0ABU0HXJ2</accession>
<reference evidence="2 3" key="1">
    <citation type="submission" date="2023-07" db="EMBL/GenBank/DDBJ databases">
        <title>Genomic Encyclopedia of Type Strains, Phase IV (KMG-IV): sequencing the most valuable type-strain genomes for metagenomic binning, comparative biology and taxonomic classification.</title>
        <authorList>
            <person name="Goeker M."/>
        </authorList>
    </citation>
    <scope>NUCLEOTIDE SEQUENCE [LARGE SCALE GENOMIC DNA]</scope>
    <source>
        <strain evidence="2 3">DSM 19013</strain>
    </source>
</reference>
<proteinExistence type="predicted"/>
<organism evidence="2 3">
    <name type="scientific">Methylobacterium aerolatum</name>
    <dbReference type="NCBI Taxonomy" id="418708"/>
    <lineage>
        <taxon>Bacteria</taxon>
        <taxon>Pseudomonadati</taxon>
        <taxon>Pseudomonadota</taxon>
        <taxon>Alphaproteobacteria</taxon>
        <taxon>Hyphomicrobiales</taxon>
        <taxon>Methylobacteriaceae</taxon>
        <taxon>Methylobacterium</taxon>
    </lineage>
</organism>
<dbReference type="Gene3D" id="3.40.50.300">
    <property type="entry name" value="P-loop containing nucleotide triphosphate hydrolases"/>
    <property type="match status" value="1"/>
</dbReference>
<gene>
    <name evidence="2" type="ORF">QO012_001560</name>
</gene>